<keyword evidence="3" id="KW-1185">Reference proteome</keyword>
<dbReference type="InterPro" id="IPR000477">
    <property type="entry name" value="RT_dom"/>
</dbReference>
<dbReference type="Pfam" id="PF00078">
    <property type="entry name" value="RVT_1"/>
    <property type="match status" value="1"/>
</dbReference>
<dbReference type="EMBL" id="JAUCMX010000015">
    <property type="protein sequence ID" value="KAK3521405.1"/>
    <property type="molecule type" value="Genomic_DNA"/>
</dbReference>
<evidence type="ECO:0000313" key="3">
    <source>
        <dbReference type="Proteomes" id="UP001274896"/>
    </source>
</evidence>
<evidence type="ECO:0000313" key="2">
    <source>
        <dbReference type="EMBL" id="KAK3521405.1"/>
    </source>
</evidence>
<protein>
    <recommendedName>
        <fullName evidence="1">Reverse transcriptase domain-containing protein</fullName>
    </recommendedName>
</protein>
<reference evidence="2" key="1">
    <citation type="submission" date="2023-06" db="EMBL/GenBank/DDBJ databases">
        <title>Male Hemibagrus guttatus genome.</title>
        <authorList>
            <person name="Bian C."/>
        </authorList>
    </citation>
    <scope>NUCLEOTIDE SEQUENCE</scope>
    <source>
        <strain evidence="2">Male_cb2023</strain>
        <tissue evidence="2">Muscle</tissue>
    </source>
</reference>
<comment type="caution">
    <text evidence="2">The sequence shown here is derived from an EMBL/GenBank/DDBJ whole genome shotgun (WGS) entry which is preliminary data.</text>
</comment>
<dbReference type="PANTHER" id="PTHR33332">
    <property type="entry name" value="REVERSE TRANSCRIPTASE DOMAIN-CONTAINING PROTEIN"/>
    <property type="match status" value="1"/>
</dbReference>
<evidence type="ECO:0000259" key="1">
    <source>
        <dbReference type="Pfam" id="PF00078"/>
    </source>
</evidence>
<feature type="domain" description="Reverse transcriptase" evidence="1">
    <location>
        <begin position="51"/>
        <end position="141"/>
    </location>
</feature>
<dbReference type="Proteomes" id="UP001274896">
    <property type="component" value="Unassembled WGS sequence"/>
</dbReference>
<sequence length="175" mass="19613">MDLRTFGLAIRICVYLVDLQALTFLLVFHGYEVDYELHSVHGSRPAYDRLAFNTIVPTLLQTKLTRLSVPSSICQWITSFLTDRHQLVKLGKFTSNSRTTSTGTPRGCVLSPLRFSLYTNDCTTTDPSVKLLKFADDTTVIGLIQASSIGLKRLSSWLPGAVLTTWSSTHSKQWR</sequence>
<dbReference type="AlphaFoldDB" id="A0AAE0UX97"/>
<proteinExistence type="predicted"/>
<accession>A0AAE0UX97</accession>
<gene>
    <name evidence="2" type="ORF">QTP70_004346</name>
</gene>
<organism evidence="2 3">
    <name type="scientific">Hemibagrus guttatus</name>
    <dbReference type="NCBI Taxonomy" id="175788"/>
    <lineage>
        <taxon>Eukaryota</taxon>
        <taxon>Metazoa</taxon>
        <taxon>Chordata</taxon>
        <taxon>Craniata</taxon>
        <taxon>Vertebrata</taxon>
        <taxon>Euteleostomi</taxon>
        <taxon>Actinopterygii</taxon>
        <taxon>Neopterygii</taxon>
        <taxon>Teleostei</taxon>
        <taxon>Ostariophysi</taxon>
        <taxon>Siluriformes</taxon>
        <taxon>Bagridae</taxon>
        <taxon>Hemibagrus</taxon>
    </lineage>
</organism>
<name>A0AAE0UX97_9TELE</name>